<name>B0C1K6_ACAM1</name>
<proteinExistence type="predicted"/>
<accession>B0C1K6</accession>
<sequence>MKPNLLRQVWEVIETTQTDMLTQLNDNQLVQVLVTNLKNRNQLPQDEEANAKAYIRSRLLLIRELAQSRKDLCCPLKVKVAIHPPLEVHTRDLIAG</sequence>
<organism evidence="1 2">
    <name type="scientific">Acaryochloris marina (strain MBIC 11017)</name>
    <dbReference type="NCBI Taxonomy" id="329726"/>
    <lineage>
        <taxon>Bacteria</taxon>
        <taxon>Bacillati</taxon>
        <taxon>Cyanobacteriota</taxon>
        <taxon>Cyanophyceae</taxon>
        <taxon>Acaryochloridales</taxon>
        <taxon>Acaryochloridaceae</taxon>
        <taxon>Acaryochloris</taxon>
    </lineage>
</organism>
<dbReference type="RefSeq" id="WP_012166046.1">
    <property type="nucleotide sequence ID" value="NC_009925.1"/>
</dbReference>
<evidence type="ECO:0000313" key="2">
    <source>
        <dbReference type="Proteomes" id="UP000000268"/>
    </source>
</evidence>
<dbReference type="eggNOG" id="ENOG50331PV">
    <property type="taxonomic scope" value="Bacteria"/>
</dbReference>
<dbReference type="KEGG" id="amr:AM1_5901"/>
<evidence type="ECO:0000313" key="1">
    <source>
        <dbReference type="EMBL" id="ABW30840.1"/>
    </source>
</evidence>
<dbReference type="HOGENOM" id="CLU_183003_1_0_3"/>
<dbReference type="Proteomes" id="UP000000268">
    <property type="component" value="Chromosome"/>
</dbReference>
<gene>
    <name evidence="1" type="ordered locus">AM1_5901</name>
</gene>
<keyword evidence="2" id="KW-1185">Reference proteome</keyword>
<dbReference type="OrthoDB" id="426600at2"/>
<dbReference type="EMBL" id="CP000828">
    <property type="protein sequence ID" value="ABW30840.1"/>
    <property type="molecule type" value="Genomic_DNA"/>
</dbReference>
<protein>
    <submittedName>
        <fullName evidence="1">Uncharacterized protein</fullName>
    </submittedName>
</protein>
<reference evidence="1 2" key="1">
    <citation type="journal article" date="2008" name="Proc. Natl. Acad. Sci. U.S.A.">
        <title>Niche adaptation and genome expansion in the chlorophyll d-producing cyanobacterium Acaryochloris marina.</title>
        <authorList>
            <person name="Swingley W.D."/>
            <person name="Chen M."/>
            <person name="Cheung P.C."/>
            <person name="Conrad A.L."/>
            <person name="Dejesa L.C."/>
            <person name="Hao J."/>
            <person name="Honchak B.M."/>
            <person name="Karbach L.E."/>
            <person name="Kurdoglu A."/>
            <person name="Lahiri S."/>
            <person name="Mastrian S.D."/>
            <person name="Miyashita H."/>
            <person name="Page L."/>
            <person name="Ramakrishna P."/>
            <person name="Satoh S."/>
            <person name="Sattley W.M."/>
            <person name="Shimada Y."/>
            <person name="Taylor H.L."/>
            <person name="Tomo T."/>
            <person name="Tsuchiya T."/>
            <person name="Wang Z.T."/>
            <person name="Raymond J."/>
            <person name="Mimuro M."/>
            <person name="Blankenship R.E."/>
            <person name="Touchman J.W."/>
        </authorList>
    </citation>
    <scope>NUCLEOTIDE SEQUENCE [LARGE SCALE GENOMIC DNA]</scope>
    <source>
        <strain evidence="2">MBIC 11017</strain>
    </source>
</reference>
<dbReference type="AlphaFoldDB" id="B0C1K6"/>